<proteinExistence type="predicted"/>
<keyword evidence="2" id="KW-0012">Acyltransferase</keyword>
<comment type="caution">
    <text evidence="4">The sequence shown here is derived from an EMBL/GenBank/DDBJ whole genome shotgun (WGS) entry which is preliminary data.</text>
</comment>
<protein>
    <submittedName>
        <fullName evidence="4">Acetyltransferase (GNAT) family protein</fullName>
    </submittedName>
</protein>
<dbReference type="SUPFAM" id="SSF55729">
    <property type="entry name" value="Acyl-CoA N-acyltransferases (Nat)"/>
    <property type="match status" value="1"/>
</dbReference>
<evidence type="ECO:0000313" key="4">
    <source>
        <dbReference type="EMBL" id="RPF21078.1"/>
    </source>
</evidence>
<evidence type="ECO:0000256" key="1">
    <source>
        <dbReference type="ARBA" id="ARBA00022679"/>
    </source>
</evidence>
<dbReference type="InterPro" id="IPR016181">
    <property type="entry name" value="Acyl_CoA_acyltransferase"/>
</dbReference>
<dbReference type="InterPro" id="IPR050832">
    <property type="entry name" value="Bact_Acetyltransf"/>
</dbReference>
<dbReference type="AlphaFoldDB" id="A0A3N4Z579"/>
<organism evidence="4 5">
    <name type="scientific">Myceligenerans xiligouense</name>
    <dbReference type="NCBI Taxonomy" id="253184"/>
    <lineage>
        <taxon>Bacteria</taxon>
        <taxon>Bacillati</taxon>
        <taxon>Actinomycetota</taxon>
        <taxon>Actinomycetes</taxon>
        <taxon>Micrococcales</taxon>
        <taxon>Promicromonosporaceae</taxon>
        <taxon>Myceligenerans</taxon>
    </lineage>
</organism>
<gene>
    <name evidence="4" type="ORF">EDD34_1696</name>
</gene>
<reference evidence="4 5" key="1">
    <citation type="submission" date="2018-11" db="EMBL/GenBank/DDBJ databases">
        <title>Sequencing the genomes of 1000 actinobacteria strains.</title>
        <authorList>
            <person name="Klenk H.-P."/>
        </authorList>
    </citation>
    <scope>NUCLEOTIDE SEQUENCE [LARGE SCALE GENOMIC DNA]</scope>
    <source>
        <strain evidence="4 5">DSM 15700</strain>
    </source>
</reference>
<dbReference type="PROSITE" id="PS51186">
    <property type="entry name" value="GNAT"/>
    <property type="match status" value="1"/>
</dbReference>
<dbReference type="OrthoDB" id="4549080at2"/>
<dbReference type="CDD" id="cd04301">
    <property type="entry name" value="NAT_SF"/>
    <property type="match status" value="1"/>
</dbReference>
<accession>A0A3N4Z579</accession>
<dbReference type="PANTHER" id="PTHR43877">
    <property type="entry name" value="AMINOALKYLPHOSPHONATE N-ACETYLTRANSFERASE-RELATED-RELATED"/>
    <property type="match status" value="1"/>
</dbReference>
<dbReference type="Proteomes" id="UP000280501">
    <property type="component" value="Unassembled WGS sequence"/>
</dbReference>
<name>A0A3N4Z579_9MICO</name>
<dbReference type="InterPro" id="IPR000182">
    <property type="entry name" value="GNAT_dom"/>
</dbReference>
<dbReference type="RefSeq" id="WP_123814162.1">
    <property type="nucleotide sequence ID" value="NZ_RKQZ01000001.1"/>
</dbReference>
<evidence type="ECO:0000259" key="3">
    <source>
        <dbReference type="PROSITE" id="PS51186"/>
    </source>
</evidence>
<dbReference type="EMBL" id="RKQZ01000001">
    <property type="protein sequence ID" value="RPF21078.1"/>
    <property type="molecule type" value="Genomic_DNA"/>
</dbReference>
<evidence type="ECO:0000256" key="2">
    <source>
        <dbReference type="ARBA" id="ARBA00023315"/>
    </source>
</evidence>
<dbReference type="GO" id="GO:0016747">
    <property type="term" value="F:acyltransferase activity, transferring groups other than amino-acyl groups"/>
    <property type="evidence" value="ECO:0007669"/>
    <property type="project" value="InterPro"/>
</dbReference>
<evidence type="ECO:0000313" key="5">
    <source>
        <dbReference type="Proteomes" id="UP000280501"/>
    </source>
</evidence>
<dbReference type="Pfam" id="PF00583">
    <property type="entry name" value="Acetyltransf_1"/>
    <property type="match status" value="1"/>
</dbReference>
<keyword evidence="1 4" id="KW-0808">Transferase</keyword>
<feature type="domain" description="N-acetyltransferase" evidence="3">
    <location>
        <begin position="2"/>
        <end position="135"/>
    </location>
</feature>
<keyword evidence="5" id="KW-1185">Reference proteome</keyword>
<sequence length="135" mass="14984">MVTIEPLTGSEPDLYDLLVLGGLPKRAEDLAQGLAPRDFLYGAHDDDGVMLGMAFGLKSDYFHHHTVNNLLVHPDHRRAGIGTTLMNYIIEEARRVGHGEVILDLHPARPAEHRPFYSTLGFEMVDSSRARLVLG</sequence>
<dbReference type="Gene3D" id="3.40.630.30">
    <property type="match status" value="1"/>
</dbReference>